<evidence type="ECO:0000259" key="15">
    <source>
        <dbReference type="PROSITE" id="PS50109"/>
    </source>
</evidence>
<gene>
    <name evidence="17" type="ORF">DX130_02100</name>
</gene>
<dbReference type="PANTHER" id="PTHR34220">
    <property type="entry name" value="SENSOR HISTIDINE KINASE YPDA"/>
    <property type="match status" value="1"/>
</dbReference>
<keyword evidence="18" id="KW-1185">Reference proteome</keyword>
<dbReference type="Gene3D" id="6.10.340.10">
    <property type="match status" value="1"/>
</dbReference>
<dbReference type="InterPro" id="IPR010559">
    <property type="entry name" value="Sig_transdc_His_kin_internal"/>
</dbReference>
<dbReference type="InterPro" id="IPR005467">
    <property type="entry name" value="His_kinase_dom"/>
</dbReference>
<dbReference type="InterPro" id="IPR003660">
    <property type="entry name" value="HAMP_dom"/>
</dbReference>
<protein>
    <recommendedName>
        <fullName evidence="3">histidine kinase</fullName>
        <ecNumber evidence="3">2.7.13.3</ecNumber>
    </recommendedName>
</protein>
<dbReference type="SUPFAM" id="SSF55874">
    <property type="entry name" value="ATPase domain of HSP90 chaperone/DNA topoisomerase II/histidine kinase"/>
    <property type="match status" value="1"/>
</dbReference>
<evidence type="ECO:0000256" key="9">
    <source>
        <dbReference type="ARBA" id="ARBA00022777"/>
    </source>
</evidence>
<dbReference type="GO" id="GO:0005886">
    <property type="term" value="C:plasma membrane"/>
    <property type="evidence" value="ECO:0007669"/>
    <property type="project" value="UniProtKB-SubCell"/>
</dbReference>
<comment type="subcellular location">
    <subcellularLocation>
        <location evidence="2">Cell membrane</location>
        <topology evidence="2">Multi-pass membrane protein</topology>
    </subcellularLocation>
</comment>
<reference evidence="17 18" key="1">
    <citation type="submission" date="2018-08" db="EMBL/GenBank/DDBJ databases">
        <title>Paenibacillus sp. M4BSY-1, whole genome shotgun sequence.</title>
        <authorList>
            <person name="Tuo L."/>
        </authorList>
    </citation>
    <scope>NUCLEOTIDE SEQUENCE [LARGE SCALE GENOMIC DNA]</scope>
    <source>
        <strain evidence="17 18">M4BSY-1</strain>
    </source>
</reference>
<dbReference type="Gene3D" id="3.30.565.10">
    <property type="entry name" value="Histidine kinase-like ATPase, C-terminal domain"/>
    <property type="match status" value="1"/>
</dbReference>
<evidence type="ECO:0000256" key="8">
    <source>
        <dbReference type="ARBA" id="ARBA00022741"/>
    </source>
</evidence>
<dbReference type="EMBL" id="QUBQ01000001">
    <property type="protein sequence ID" value="REK75892.1"/>
    <property type="molecule type" value="Genomic_DNA"/>
</dbReference>
<evidence type="ECO:0000259" key="16">
    <source>
        <dbReference type="PROSITE" id="PS50885"/>
    </source>
</evidence>
<evidence type="ECO:0000256" key="7">
    <source>
        <dbReference type="ARBA" id="ARBA00022692"/>
    </source>
</evidence>
<feature type="domain" description="HAMP" evidence="16">
    <location>
        <begin position="315"/>
        <end position="367"/>
    </location>
</feature>
<dbReference type="SMART" id="SM00387">
    <property type="entry name" value="HATPase_c"/>
    <property type="match status" value="1"/>
</dbReference>
<dbReference type="CDD" id="cd06225">
    <property type="entry name" value="HAMP"/>
    <property type="match status" value="1"/>
</dbReference>
<keyword evidence="12" id="KW-0902">Two-component regulatory system</keyword>
<dbReference type="PROSITE" id="PS50885">
    <property type="entry name" value="HAMP"/>
    <property type="match status" value="1"/>
</dbReference>
<evidence type="ECO:0000256" key="2">
    <source>
        <dbReference type="ARBA" id="ARBA00004651"/>
    </source>
</evidence>
<evidence type="ECO:0000256" key="3">
    <source>
        <dbReference type="ARBA" id="ARBA00012438"/>
    </source>
</evidence>
<dbReference type="SUPFAM" id="SSF158472">
    <property type="entry name" value="HAMP domain-like"/>
    <property type="match status" value="1"/>
</dbReference>
<dbReference type="Proteomes" id="UP000261905">
    <property type="component" value="Unassembled WGS sequence"/>
</dbReference>
<evidence type="ECO:0000256" key="10">
    <source>
        <dbReference type="ARBA" id="ARBA00022840"/>
    </source>
</evidence>
<keyword evidence="10" id="KW-0067">ATP-binding</keyword>
<feature type="transmembrane region" description="Helical" evidence="14">
    <location>
        <begin position="294"/>
        <end position="313"/>
    </location>
</feature>
<evidence type="ECO:0000313" key="17">
    <source>
        <dbReference type="EMBL" id="REK75892.1"/>
    </source>
</evidence>
<organism evidence="17 18">
    <name type="scientific">Paenibacillus paeoniae</name>
    <dbReference type="NCBI Taxonomy" id="2292705"/>
    <lineage>
        <taxon>Bacteria</taxon>
        <taxon>Bacillati</taxon>
        <taxon>Bacillota</taxon>
        <taxon>Bacilli</taxon>
        <taxon>Bacillales</taxon>
        <taxon>Paenibacillaceae</taxon>
        <taxon>Paenibacillus</taxon>
    </lineage>
</organism>
<dbReference type="Pfam" id="PF00672">
    <property type="entry name" value="HAMP"/>
    <property type="match status" value="1"/>
</dbReference>
<evidence type="ECO:0000256" key="4">
    <source>
        <dbReference type="ARBA" id="ARBA00022475"/>
    </source>
</evidence>
<evidence type="ECO:0000256" key="6">
    <source>
        <dbReference type="ARBA" id="ARBA00022679"/>
    </source>
</evidence>
<proteinExistence type="predicted"/>
<dbReference type="InterPro" id="IPR036890">
    <property type="entry name" value="HATPase_C_sf"/>
</dbReference>
<evidence type="ECO:0000256" key="11">
    <source>
        <dbReference type="ARBA" id="ARBA00022989"/>
    </source>
</evidence>
<dbReference type="AlphaFoldDB" id="A0A371PI42"/>
<dbReference type="GO" id="GO:0000155">
    <property type="term" value="F:phosphorelay sensor kinase activity"/>
    <property type="evidence" value="ECO:0007669"/>
    <property type="project" value="InterPro"/>
</dbReference>
<evidence type="ECO:0000313" key="18">
    <source>
        <dbReference type="Proteomes" id="UP000261905"/>
    </source>
</evidence>
<dbReference type="PRINTS" id="PR00344">
    <property type="entry name" value="BCTRLSENSOR"/>
</dbReference>
<feature type="domain" description="Histidine kinase" evidence="15">
    <location>
        <begin position="477"/>
        <end position="577"/>
    </location>
</feature>
<keyword evidence="4" id="KW-1003">Cell membrane</keyword>
<evidence type="ECO:0000256" key="13">
    <source>
        <dbReference type="ARBA" id="ARBA00023136"/>
    </source>
</evidence>
<dbReference type="GO" id="GO:0005524">
    <property type="term" value="F:ATP binding"/>
    <property type="evidence" value="ECO:0007669"/>
    <property type="project" value="UniProtKB-KW"/>
</dbReference>
<keyword evidence="9 17" id="KW-0418">Kinase</keyword>
<evidence type="ECO:0000256" key="1">
    <source>
        <dbReference type="ARBA" id="ARBA00000085"/>
    </source>
</evidence>
<accession>A0A371PI42</accession>
<keyword evidence="5" id="KW-0597">Phosphoprotein</keyword>
<keyword evidence="7 14" id="KW-0812">Transmembrane</keyword>
<keyword evidence="13 14" id="KW-0472">Membrane</keyword>
<dbReference type="EC" id="2.7.13.3" evidence="3"/>
<dbReference type="InterPro" id="IPR003594">
    <property type="entry name" value="HATPase_dom"/>
</dbReference>
<dbReference type="PROSITE" id="PS50109">
    <property type="entry name" value="HIS_KIN"/>
    <property type="match status" value="1"/>
</dbReference>
<sequence length="587" mass="68233">MNRRSKRFFPLRYKLLVSYILLALIPVLVIGSYSYYYTMHSIEERTKDNLKVALSQFSNSVQMRMSDIIRTSDAVFDDQVLSRYLSGYILGYERHQIMTTYVLPKLDMATALPNVQVMLDVYLDRPSVDEYYYEAKEKFLRDGQRQFGIRYTERIQDEPWYQEMQDMAYDRMIWQQITNDKEYQNISLVRPLIDYERIGKSGLIKVTVKLKDIFEDFDFSAFGEGMKLVVVDEDNKLLYSSSIPEEQYDEKMLIHAEANGNMLLESSLGNMNARIAVLVPLESLHKESFHMRNTVILICLSSMLVAILISIFTSKVFTLRFGKLVHSLQAFKEGDLQRRIKYKGHDEFRQISEAFNDMASTIQSQINEIYISKLEKKEAELQILHAQINPHFLYNTFSSISRMAKLGELTKLHEIIRSLAKFYRMTLNRGEMFIPIGKEIEIIESYLSIQNIKYADRIIVRFTIDESLLEYKTVKFVLQPFVENVLEHAWYDDQIEIDVALFTENNGEIVMEVRDNGLGMKEETIKAIFSESGNGIGYGIRNVEQRIKLHFGQSYGVTIRSMIGHGTAVRLRIPAVEELEKDSGETG</sequence>
<dbReference type="InterPro" id="IPR004358">
    <property type="entry name" value="Sig_transdc_His_kin-like_C"/>
</dbReference>
<comment type="catalytic activity">
    <reaction evidence="1">
        <text>ATP + protein L-histidine = ADP + protein N-phospho-L-histidine.</text>
        <dbReference type="EC" id="2.7.13.3"/>
    </reaction>
</comment>
<feature type="transmembrane region" description="Helical" evidence="14">
    <location>
        <begin position="16"/>
        <end position="37"/>
    </location>
</feature>
<evidence type="ECO:0000256" key="14">
    <source>
        <dbReference type="SAM" id="Phobius"/>
    </source>
</evidence>
<keyword evidence="6" id="KW-0808">Transferase</keyword>
<keyword evidence="11 14" id="KW-1133">Transmembrane helix</keyword>
<dbReference type="Pfam" id="PF06580">
    <property type="entry name" value="His_kinase"/>
    <property type="match status" value="1"/>
</dbReference>
<keyword evidence="8" id="KW-0547">Nucleotide-binding</keyword>
<comment type="caution">
    <text evidence="17">The sequence shown here is derived from an EMBL/GenBank/DDBJ whole genome shotgun (WGS) entry which is preliminary data.</text>
</comment>
<dbReference type="InterPro" id="IPR050640">
    <property type="entry name" value="Bact_2-comp_sensor_kinase"/>
</dbReference>
<dbReference type="OrthoDB" id="9809348at2"/>
<dbReference type="Pfam" id="PF02518">
    <property type="entry name" value="HATPase_c"/>
    <property type="match status" value="1"/>
</dbReference>
<name>A0A371PI42_9BACL</name>
<dbReference type="SMART" id="SM00304">
    <property type="entry name" value="HAMP"/>
    <property type="match status" value="1"/>
</dbReference>
<evidence type="ECO:0000256" key="12">
    <source>
        <dbReference type="ARBA" id="ARBA00023012"/>
    </source>
</evidence>
<evidence type="ECO:0000256" key="5">
    <source>
        <dbReference type="ARBA" id="ARBA00022553"/>
    </source>
</evidence>
<dbReference type="PANTHER" id="PTHR34220:SF11">
    <property type="entry name" value="SENSOR PROTEIN KINASE HPTS"/>
    <property type="match status" value="1"/>
</dbReference>
<dbReference type="RefSeq" id="WP_116042445.1">
    <property type="nucleotide sequence ID" value="NZ_QUBQ01000001.1"/>
</dbReference>